<proteinExistence type="predicted"/>
<accession>A0ABT8PTB5</accession>
<feature type="domain" description="DUF4034" evidence="1">
    <location>
        <begin position="30"/>
        <end position="306"/>
    </location>
</feature>
<evidence type="ECO:0000259" key="1">
    <source>
        <dbReference type="Pfam" id="PF13226"/>
    </source>
</evidence>
<organism evidence="2 3">
    <name type="scientific">Citrobacter enshiensis</name>
    <dbReference type="NCBI Taxonomy" id="2971264"/>
    <lineage>
        <taxon>Bacteria</taxon>
        <taxon>Pseudomonadati</taxon>
        <taxon>Pseudomonadota</taxon>
        <taxon>Gammaproteobacteria</taxon>
        <taxon>Enterobacterales</taxon>
        <taxon>Enterobacteriaceae</taxon>
        <taxon>Citrobacter</taxon>
    </lineage>
</organism>
<protein>
    <submittedName>
        <fullName evidence="2">DUF4034 domain-containing protein</fullName>
    </submittedName>
</protein>
<comment type="caution">
    <text evidence="2">The sequence shown here is derived from an EMBL/GenBank/DDBJ whole genome shotgun (WGS) entry which is preliminary data.</text>
</comment>
<dbReference type="EMBL" id="JAUJYW010000003">
    <property type="protein sequence ID" value="MDN8599558.1"/>
    <property type="molecule type" value="Genomic_DNA"/>
</dbReference>
<evidence type="ECO:0000313" key="2">
    <source>
        <dbReference type="EMBL" id="MDN8599558.1"/>
    </source>
</evidence>
<keyword evidence="3" id="KW-1185">Reference proteome</keyword>
<evidence type="ECO:0000313" key="3">
    <source>
        <dbReference type="Proteomes" id="UP001174867"/>
    </source>
</evidence>
<sequence length="703" mass="81401">MELNDRVLNVTATMCNSKMAENSGQREWFIADIASFLRHKRYDELDELFNHALTESFTCREAEKRYFLAWTQMCNTLYDLEPLVEAGSEGLALIKAWQNARPRSTHAWLAETQYWNHRAWLYRSYGWARDTSHAMWICASACNEQMMIAAINAIDCDPRQWMAASLANTNAQVFGFPDWMADFLKGNETVDTPGVPKLADYHQRSPQEIDALMAHSGLSLDNAVCPSLPRPSVLLTTEDDFSLNYWLTVCLRIFPTAYSALGEYLPFRMPRWNGTHQEINAFLASGTCAHLSDSEREHLELLIWWDEYRDLSVKEIDEPEIRTKTIAKAQAVASHARNQEDRHNALGWLLNCYDDLDDEEALWSCIQHAVMEKKKLDNYFTYQAIKFALRDFPDSHWIYNFICQNSERAEGWAAVIYRGYFQLAGLFGFEKNTERGNAWLDRVSDIQHSATWKWTIRSFGWLNRPEYCVPLAELGAERNIPGALHWLADEYNNRDNGTLVPYQTATALNYYQHAAQILRDHIAQRDNTPWRLIANGGYSGYEADLRDIYFSLAICNQRLCVEESDPAKWAGYEKNLLDYLLQAHQLGHEQAWGLFLLNIFEVTDLTLAHSHLAVIQEEAQNGTLQAMVTLARLHGNKQDKVLFNIKQSARWTHFADTLYPDNELVRDCLYKLHFDTRWKRMRYTWHTVRIPASELPGQVNPMV</sequence>
<gene>
    <name evidence="2" type="ORF">Q0A17_09075</name>
</gene>
<dbReference type="RefSeq" id="WP_301698376.1">
    <property type="nucleotide sequence ID" value="NZ_JAUJYW010000003.1"/>
</dbReference>
<dbReference type="Proteomes" id="UP001174867">
    <property type="component" value="Unassembled WGS sequence"/>
</dbReference>
<dbReference type="InterPro" id="IPR025115">
    <property type="entry name" value="DUF4034"/>
</dbReference>
<reference evidence="2 3" key="1">
    <citation type="submission" date="2023-07" db="EMBL/GenBank/DDBJ databases">
        <title>Citrobacter selenititolerans sp. nov., isolated from seleniferous soil.</title>
        <authorList>
            <person name="Zhang S."/>
            <person name="Li K."/>
            <person name="Peng J."/>
            <person name="Wang H."/>
            <person name="Sun J."/>
            <person name="Guo Y."/>
        </authorList>
    </citation>
    <scope>NUCLEOTIDE SEQUENCE [LARGE SCALE GENOMIC DNA]</scope>
    <source>
        <strain evidence="2 3">S2-9</strain>
    </source>
</reference>
<name>A0ABT8PTB5_9ENTR</name>
<dbReference type="Pfam" id="PF13226">
    <property type="entry name" value="DUF4034"/>
    <property type="match status" value="1"/>
</dbReference>